<evidence type="ECO:0000259" key="2">
    <source>
        <dbReference type="Pfam" id="PF18454"/>
    </source>
</evidence>
<evidence type="ECO:0000313" key="4">
    <source>
        <dbReference type="Proteomes" id="UP000049578"/>
    </source>
</evidence>
<organism evidence="3 4">
    <name type="scientific">Streptococcus phocae</name>
    <dbReference type="NCBI Taxonomy" id="119224"/>
    <lineage>
        <taxon>Bacteria</taxon>
        <taxon>Bacillati</taxon>
        <taxon>Bacillota</taxon>
        <taxon>Bacilli</taxon>
        <taxon>Lactobacillales</taxon>
        <taxon>Streptococcaceae</taxon>
        <taxon>Streptococcus</taxon>
    </lineage>
</organism>
<dbReference type="Pfam" id="PF12789">
    <property type="entry name" value="PTR"/>
    <property type="match status" value="1"/>
</dbReference>
<proteinExistence type="predicted"/>
<dbReference type="PANTHER" id="PTHR24637">
    <property type="entry name" value="COLLAGEN"/>
    <property type="match status" value="1"/>
</dbReference>
<evidence type="ECO:0000256" key="1">
    <source>
        <dbReference type="SAM" id="MobiDB-lite"/>
    </source>
</evidence>
<dbReference type="PATRIC" id="fig|119224.3.peg.1545"/>
<dbReference type="AlphaFoldDB" id="A0A0P6S2Y5"/>
<dbReference type="Pfam" id="PF18454">
    <property type="entry name" value="Mtd_N"/>
    <property type="match status" value="1"/>
</dbReference>
<evidence type="ECO:0000313" key="3">
    <source>
        <dbReference type="EMBL" id="KPJ21748.1"/>
    </source>
</evidence>
<accession>A0A0P6S2Y5</accession>
<dbReference type="InterPro" id="IPR041352">
    <property type="entry name" value="Mtd_N"/>
</dbReference>
<dbReference type="RefSeq" id="WP_054279275.1">
    <property type="nucleotide sequence ID" value="NZ_LHQM01000058.1"/>
</dbReference>
<protein>
    <recommendedName>
        <fullName evidence="2">Major tropism determinant N-terminal domain-containing protein</fullName>
    </recommendedName>
</protein>
<keyword evidence="4" id="KW-1185">Reference proteome</keyword>
<sequence>MSPRETIPIKVLFDRKQASEWRSENPVVEDGELVVELDTHKLKVGDGKTAYNDLPYYEGPQGESITKVQLSEDGELSVWIGDRETKLGNVKGDSLTISRNTLTDDGVQLVFSDGTEITIPKGPMGPMGPRGPEGPQGNTGPQGKEGKKGEVGPVGPMGKTGPKGEKGDSVTITGHKRVSDGTQVVFSDGTQIVVPKGETGDVNGINLEDYVKKSELKNVGSADVDAINEFLGLSQKVFTSNYSYSDGTIKSYANRNYSASWYVNEPTKDVSVRDKVLITIRNTTTRADNYLEVQVTAKGSNYVTATSTGKLLTTPGEVKVLTKEQAEKDYTKKGHKHNIADVNGLQNALDQKADNQHTHNIDDISGLSQALQNTTVPSDVVRRAELNSYAQIATLGPLLQNIGKVQDQSTGQFLSIQVVDKGQVPRNTRGLIVFERS</sequence>
<dbReference type="Gene3D" id="1.20.5.320">
    <property type="entry name" value="6-Phosphogluconate Dehydrogenase, domain 3"/>
    <property type="match status" value="1"/>
</dbReference>
<gene>
    <name evidence="3" type="ORF">AKK44_08215</name>
</gene>
<feature type="region of interest" description="Disordered" evidence="1">
    <location>
        <begin position="116"/>
        <end position="170"/>
    </location>
</feature>
<dbReference type="SUPFAM" id="SSF69349">
    <property type="entry name" value="Phage fibre proteins"/>
    <property type="match status" value="1"/>
</dbReference>
<feature type="domain" description="Major tropism determinant N-terminal" evidence="2">
    <location>
        <begin position="17"/>
        <end position="49"/>
    </location>
</feature>
<reference evidence="3 4" key="1">
    <citation type="submission" date="2015-08" db="EMBL/GenBank/DDBJ databases">
        <title>Genome sequence of Streptococcus phocae subsp. phocae ATCC 51973T isolated from liver specimen obtained from seal.</title>
        <authorList>
            <person name="Avendano-Herrera R."/>
        </authorList>
    </citation>
    <scope>NUCLEOTIDE SEQUENCE [LARGE SCALE GENOMIC DNA]</scope>
    <source>
        <strain evidence="3 4">ATCC 51973</strain>
    </source>
</reference>
<dbReference type="InterPro" id="IPR008160">
    <property type="entry name" value="Collagen"/>
</dbReference>
<name>A0A0P6S2Y5_9STRE</name>
<dbReference type="Pfam" id="PF01391">
    <property type="entry name" value="Collagen"/>
    <property type="match status" value="1"/>
</dbReference>
<dbReference type="Proteomes" id="UP000049578">
    <property type="component" value="Unassembled WGS sequence"/>
</dbReference>
<dbReference type="PANTHER" id="PTHR24637:SF421">
    <property type="entry name" value="CUTICLE COLLAGEN DPY-2"/>
    <property type="match status" value="1"/>
</dbReference>
<dbReference type="EMBL" id="LHQM01000058">
    <property type="protein sequence ID" value="KPJ21748.1"/>
    <property type="molecule type" value="Genomic_DNA"/>
</dbReference>
<comment type="caution">
    <text evidence="3">The sequence shown here is derived from an EMBL/GenBank/DDBJ whole genome shotgun (WGS) entry which is preliminary data.</text>
</comment>
<dbReference type="STRING" id="119224.AKK44_08215"/>